<evidence type="ECO:0000256" key="5">
    <source>
        <dbReference type="SAM" id="MobiDB-lite"/>
    </source>
</evidence>
<dbReference type="GO" id="GO:0005634">
    <property type="term" value="C:nucleus"/>
    <property type="evidence" value="ECO:0007669"/>
    <property type="project" value="UniProtKB-SubCell"/>
</dbReference>
<feature type="domain" description="HTH La-type RNA-binding" evidence="7">
    <location>
        <begin position="58"/>
        <end position="151"/>
    </location>
</feature>
<dbReference type="InterPro" id="IPR012677">
    <property type="entry name" value="Nucleotide-bd_a/b_plait_sf"/>
</dbReference>
<dbReference type="PANTHER" id="PTHR22792:SF140">
    <property type="entry name" value="ACHILLES, ISOFORM A"/>
    <property type="match status" value="1"/>
</dbReference>
<dbReference type="InParanoid" id="S8DSP1"/>
<evidence type="ECO:0000259" key="6">
    <source>
        <dbReference type="PROSITE" id="PS50102"/>
    </source>
</evidence>
<reference evidence="9 10" key="1">
    <citation type="journal article" date="2012" name="Science">
        <title>The Paleozoic origin of enzymatic lignin decomposition reconstructed from 31 fungal genomes.</title>
        <authorList>
            <person name="Floudas D."/>
            <person name="Binder M."/>
            <person name="Riley R."/>
            <person name="Barry K."/>
            <person name="Blanchette R.A."/>
            <person name="Henrissat B."/>
            <person name="Martinez A.T."/>
            <person name="Otillar R."/>
            <person name="Spatafora J.W."/>
            <person name="Yadav J.S."/>
            <person name="Aerts A."/>
            <person name="Benoit I."/>
            <person name="Boyd A."/>
            <person name="Carlson A."/>
            <person name="Copeland A."/>
            <person name="Coutinho P.M."/>
            <person name="de Vries R.P."/>
            <person name="Ferreira P."/>
            <person name="Findley K."/>
            <person name="Foster B."/>
            <person name="Gaskell J."/>
            <person name="Glotzer D."/>
            <person name="Gorecki P."/>
            <person name="Heitman J."/>
            <person name="Hesse C."/>
            <person name="Hori C."/>
            <person name="Igarashi K."/>
            <person name="Jurgens J.A."/>
            <person name="Kallen N."/>
            <person name="Kersten P."/>
            <person name="Kohler A."/>
            <person name="Kuees U."/>
            <person name="Kumar T.K.A."/>
            <person name="Kuo A."/>
            <person name="LaButti K."/>
            <person name="Larrondo L.F."/>
            <person name="Lindquist E."/>
            <person name="Ling A."/>
            <person name="Lombard V."/>
            <person name="Lucas S."/>
            <person name="Lundell T."/>
            <person name="Martin R."/>
            <person name="McLaughlin D.J."/>
            <person name="Morgenstern I."/>
            <person name="Morin E."/>
            <person name="Murat C."/>
            <person name="Nagy L.G."/>
            <person name="Nolan M."/>
            <person name="Ohm R.A."/>
            <person name="Patyshakuliyeva A."/>
            <person name="Rokas A."/>
            <person name="Ruiz-Duenas F.J."/>
            <person name="Sabat G."/>
            <person name="Salamov A."/>
            <person name="Samejima M."/>
            <person name="Schmutz J."/>
            <person name="Slot J.C."/>
            <person name="St John F."/>
            <person name="Stenlid J."/>
            <person name="Sun H."/>
            <person name="Sun S."/>
            <person name="Syed K."/>
            <person name="Tsang A."/>
            <person name="Wiebenga A."/>
            <person name="Young D."/>
            <person name="Pisabarro A."/>
            <person name="Eastwood D.C."/>
            <person name="Martin F."/>
            <person name="Cullen D."/>
            <person name="Grigoriev I.V."/>
            <person name="Hibbett D.S."/>
        </authorList>
    </citation>
    <scope>NUCLEOTIDE SEQUENCE</scope>
    <source>
        <strain evidence="10">FP-58527</strain>
    </source>
</reference>
<comment type="subcellular location">
    <subcellularLocation>
        <location evidence="1">Nucleus</location>
    </subcellularLocation>
</comment>
<proteinExistence type="predicted"/>
<dbReference type="InterPro" id="IPR002344">
    <property type="entry name" value="Lupus_La"/>
</dbReference>
<dbReference type="CDD" id="cd12291">
    <property type="entry name" value="RRM1_La"/>
    <property type="match status" value="1"/>
</dbReference>
<name>S8DSP1_FOMSC</name>
<organism evidence="9 10">
    <name type="scientific">Fomitopsis schrenkii</name>
    <name type="common">Brown rot fungus</name>
    <dbReference type="NCBI Taxonomy" id="2126942"/>
    <lineage>
        <taxon>Eukaryota</taxon>
        <taxon>Fungi</taxon>
        <taxon>Dikarya</taxon>
        <taxon>Basidiomycota</taxon>
        <taxon>Agaricomycotina</taxon>
        <taxon>Agaricomycetes</taxon>
        <taxon>Polyporales</taxon>
        <taxon>Fomitopsis</taxon>
    </lineage>
</organism>
<dbReference type="OrthoDB" id="439993at2759"/>
<evidence type="ECO:0000259" key="7">
    <source>
        <dbReference type="PROSITE" id="PS50961"/>
    </source>
</evidence>
<evidence type="ECO:0000256" key="4">
    <source>
        <dbReference type="PROSITE-ProRule" id="PRU00332"/>
    </source>
</evidence>
<dbReference type="GO" id="GO:0003729">
    <property type="term" value="F:mRNA binding"/>
    <property type="evidence" value="ECO:0007669"/>
    <property type="project" value="TreeGrafter"/>
</dbReference>
<dbReference type="Gene3D" id="1.10.10.10">
    <property type="entry name" value="Winged helix-like DNA-binding domain superfamily/Winged helix DNA-binding domain"/>
    <property type="match status" value="1"/>
</dbReference>
<feature type="compositionally biased region" description="Low complexity" evidence="5">
    <location>
        <begin position="1"/>
        <end position="11"/>
    </location>
</feature>
<evidence type="ECO:0000313" key="9">
    <source>
        <dbReference type="EMBL" id="EPS96216.1"/>
    </source>
</evidence>
<dbReference type="GO" id="GO:0006396">
    <property type="term" value="P:RNA processing"/>
    <property type="evidence" value="ECO:0007669"/>
    <property type="project" value="InterPro"/>
</dbReference>
<dbReference type="SUPFAM" id="SSF54928">
    <property type="entry name" value="RNA-binding domain, RBD"/>
    <property type="match status" value="1"/>
</dbReference>
<dbReference type="InterPro" id="IPR000504">
    <property type="entry name" value="RRM_dom"/>
</dbReference>
<dbReference type="InterPro" id="IPR036388">
    <property type="entry name" value="WH-like_DNA-bd_sf"/>
</dbReference>
<dbReference type="eggNOG" id="KOG0118">
    <property type="taxonomic scope" value="Eukaryota"/>
</dbReference>
<dbReference type="AlphaFoldDB" id="S8DSP1"/>
<evidence type="ECO:0000256" key="2">
    <source>
        <dbReference type="ARBA" id="ARBA00022884"/>
    </source>
</evidence>
<dbReference type="InterPro" id="IPR035979">
    <property type="entry name" value="RBD_domain_sf"/>
</dbReference>
<dbReference type="SMART" id="SM00715">
    <property type="entry name" value="LA"/>
    <property type="match status" value="1"/>
</dbReference>
<keyword evidence="10" id="KW-1185">Reference proteome</keyword>
<dbReference type="InterPro" id="IPR006630">
    <property type="entry name" value="La_HTH"/>
</dbReference>
<dbReference type="PRINTS" id="PR00302">
    <property type="entry name" value="LUPUSLA"/>
</dbReference>
<accession>S8DSP1</accession>
<dbReference type="PANTHER" id="PTHR22792">
    <property type="entry name" value="LUPUS LA PROTEIN-RELATED"/>
    <property type="match status" value="1"/>
</dbReference>
<sequence length="515" mass="56738">MSESTAATPAAEEVKVEVEDTSSLPTEDKQPESGSVTVSPPAEKAGESTGSVAKVEEEESDSDARQLAAAQVEFYFGDSNLPFDKFMWTLHTANPEHWVPLATVSSFKRMRDWQKNGTVWLANALRESEDLEVSEDGNQIRRRTEVKPPKDQFERSIYAKGFGTDETKGTQKELEDFFKKYGRTNAVRMRRTEDKKFKGSVFVEFVDFKSVEGFLNADPKPSWNGEELKVMTKEAYCEMKIKEKGLSGKAARMRKQTYSAGKGFNAFREMEEAKNREKKEKVKAAKGEEKAPELFVEFMGSKIRVQEDGDGGNVKDEDVPVVKGAALKFEGAGEGTSFDEVKTPLKERFPRTPFVKHTRGQSSGLVGFEKPLSEDEIAYIKEHVKTLGGKEVTWSVPDEEAERAFQLERAQASARRAVHFNQSRGSGRGRGGGRGRGRGRGGRGGRGGGRMGGWRSNADSKDAGASATAPPGEEQTGEKRKRAIEPDGGPDVGQRGQAVPVIQAAKKTKVEEETS</sequence>
<evidence type="ECO:0000313" key="10">
    <source>
        <dbReference type="Proteomes" id="UP000015241"/>
    </source>
</evidence>
<dbReference type="PROSITE" id="PS50102">
    <property type="entry name" value="RRM"/>
    <property type="match status" value="1"/>
</dbReference>
<feature type="compositionally biased region" description="Basic residues" evidence="5">
    <location>
        <begin position="431"/>
        <end position="443"/>
    </location>
</feature>
<dbReference type="Gene3D" id="3.30.70.330">
    <property type="match status" value="2"/>
</dbReference>
<dbReference type="EMBL" id="KE504192">
    <property type="protein sequence ID" value="EPS96216.1"/>
    <property type="molecule type" value="Genomic_DNA"/>
</dbReference>
<keyword evidence="2 4" id="KW-0694">RNA-binding</keyword>
<dbReference type="SUPFAM" id="SSF46785">
    <property type="entry name" value="Winged helix' DNA-binding domain"/>
    <property type="match status" value="1"/>
</dbReference>
<dbReference type="STRING" id="743788.S8DSP1"/>
<feature type="domain" description="RRM" evidence="6">
    <location>
        <begin position="155"/>
        <end position="235"/>
    </location>
</feature>
<dbReference type="SMART" id="SM00360">
    <property type="entry name" value="RRM"/>
    <property type="match status" value="1"/>
</dbReference>
<dbReference type="HOGENOM" id="CLU_035334_0_0_1"/>
<dbReference type="PROSITE" id="PS51939">
    <property type="entry name" value="XRRM"/>
    <property type="match status" value="1"/>
</dbReference>
<dbReference type="InterPro" id="IPR036390">
    <property type="entry name" value="WH_DNA-bd_sf"/>
</dbReference>
<dbReference type="PROSITE" id="PS50961">
    <property type="entry name" value="HTH_LA"/>
    <property type="match status" value="1"/>
</dbReference>
<dbReference type="GO" id="GO:1990904">
    <property type="term" value="C:ribonucleoprotein complex"/>
    <property type="evidence" value="ECO:0007669"/>
    <property type="project" value="UniProtKB-UniRule"/>
</dbReference>
<dbReference type="InterPro" id="IPR045180">
    <property type="entry name" value="La_dom_prot"/>
</dbReference>
<gene>
    <name evidence="9" type="ORF">FOMPIDRAFT_1025484</name>
</gene>
<keyword evidence="3" id="KW-0539">Nucleus</keyword>
<dbReference type="Pfam" id="PF00076">
    <property type="entry name" value="RRM_1"/>
    <property type="match status" value="1"/>
</dbReference>
<feature type="region of interest" description="Disordered" evidence="5">
    <location>
        <begin position="1"/>
        <end position="64"/>
    </location>
</feature>
<evidence type="ECO:0000256" key="1">
    <source>
        <dbReference type="ARBA" id="ARBA00004123"/>
    </source>
</evidence>
<protein>
    <recommendedName>
        <fullName evidence="11">HTH La-type RNA-binding domain-containing protein</fullName>
    </recommendedName>
</protein>
<evidence type="ECO:0000259" key="8">
    <source>
        <dbReference type="PROSITE" id="PS51939"/>
    </source>
</evidence>
<dbReference type="Pfam" id="PF05383">
    <property type="entry name" value="La"/>
    <property type="match status" value="1"/>
</dbReference>
<dbReference type="Proteomes" id="UP000015241">
    <property type="component" value="Unassembled WGS sequence"/>
</dbReference>
<evidence type="ECO:0008006" key="11">
    <source>
        <dbReference type="Google" id="ProtNLM"/>
    </source>
</evidence>
<evidence type="ECO:0000256" key="3">
    <source>
        <dbReference type="ARBA" id="ARBA00023242"/>
    </source>
</evidence>
<feature type="domain" description="XRRM" evidence="8">
    <location>
        <begin position="320"/>
        <end position="442"/>
    </location>
</feature>
<feature type="region of interest" description="Disordered" evidence="5">
    <location>
        <begin position="405"/>
        <end position="515"/>
    </location>
</feature>
<dbReference type="InterPro" id="IPR014886">
    <property type="entry name" value="La_xRRM"/>
</dbReference>